<dbReference type="RefSeq" id="WP_275117484.1">
    <property type="nucleotide sequence ID" value="NZ_JAOTPO010000003.1"/>
</dbReference>
<feature type="transmembrane region" description="Helical" evidence="1">
    <location>
        <begin position="73"/>
        <end position="96"/>
    </location>
</feature>
<dbReference type="EMBL" id="JAOTPO010000003">
    <property type="protein sequence ID" value="MDE5412853.1"/>
    <property type="molecule type" value="Genomic_DNA"/>
</dbReference>
<gene>
    <name evidence="2" type="ORF">N7Z68_05610</name>
</gene>
<evidence type="ECO:0008006" key="4">
    <source>
        <dbReference type="Google" id="ProtNLM"/>
    </source>
</evidence>
<reference evidence="2" key="1">
    <citation type="submission" date="2024-05" db="EMBL/GenBank/DDBJ databases">
        <title>Alkalihalobacillus sp. strain MEB203 novel alkaliphilic bacterium from Lonar Lake, India.</title>
        <authorList>
            <person name="Joshi A."/>
            <person name="Thite S."/>
            <person name="Mengade P."/>
        </authorList>
    </citation>
    <scope>NUCLEOTIDE SEQUENCE</scope>
    <source>
        <strain evidence="2">MEB 203</strain>
    </source>
</reference>
<keyword evidence="1" id="KW-0472">Membrane</keyword>
<name>A0ABT5VBN1_9BACI</name>
<keyword evidence="1" id="KW-0812">Transmembrane</keyword>
<evidence type="ECO:0000313" key="2">
    <source>
        <dbReference type="EMBL" id="MDE5412853.1"/>
    </source>
</evidence>
<sequence length="139" mass="15901">MLFEILMYALHLFISIIFFILIPLPVIIHVTVTEGSERIHLILKIYKKIIMIAHGALVVMLVTGVFIRFDLSLWTIIVVIVWVIIGAYLGLTAKFVRESLEAADNKKVFDESVNKVKMFSTLLMLAIIAMFIIKFTDFL</sequence>
<evidence type="ECO:0000256" key="1">
    <source>
        <dbReference type="SAM" id="Phobius"/>
    </source>
</evidence>
<keyword evidence="3" id="KW-1185">Reference proteome</keyword>
<dbReference type="Proteomes" id="UP001148125">
    <property type="component" value="Unassembled WGS sequence"/>
</dbReference>
<organism evidence="2 3">
    <name type="scientific">Alkalihalobacterium chitinilyticum</name>
    <dbReference type="NCBI Taxonomy" id="2980103"/>
    <lineage>
        <taxon>Bacteria</taxon>
        <taxon>Bacillati</taxon>
        <taxon>Bacillota</taxon>
        <taxon>Bacilli</taxon>
        <taxon>Bacillales</taxon>
        <taxon>Bacillaceae</taxon>
        <taxon>Alkalihalobacterium</taxon>
    </lineage>
</organism>
<protein>
    <recommendedName>
        <fullName evidence="4">DUF2269 family protein</fullName>
    </recommendedName>
</protein>
<accession>A0ABT5VBN1</accession>
<proteinExistence type="predicted"/>
<comment type="caution">
    <text evidence="2">The sequence shown here is derived from an EMBL/GenBank/DDBJ whole genome shotgun (WGS) entry which is preliminary data.</text>
</comment>
<feature type="transmembrane region" description="Helical" evidence="1">
    <location>
        <begin position="6"/>
        <end position="28"/>
    </location>
</feature>
<evidence type="ECO:0000313" key="3">
    <source>
        <dbReference type="Proteomes" id="UP001148125"/>
    </source>
</evidence>
<feature type="transmembrane region" description="Helical" evidence="1">
    <location>
        <begin position="49"/>
        <end position="67"/>
    </location>
</feature>
<keyword evidence="1" id="KW-1133">Transmembrane helix</keyword>
<feature type="transmembrane region" description="Helical" evidence="1">
    <location>
        <begin position="116"/>
        <end position="136"/>
    </location>
</feature>